<keyword evidence="2" id="KW-1133">Transmembrane helix</keyword>
<sequence length="417" mass="46936">MAAPRLSEEKPEAFEPEMAESSSVGPLGLVSPPEAREEAREAPSWAERLRAFRARHAKAELALLFFASFAYDILTLPRIDNRFTLTKQGLFLAVLGWLLWLELRWREGAAPPKGLSRVWRFREDALHLLLGGLLSPYTLFYFKSASGLTSFLFLASVFGVLVANELPRFRARGPVVRVGLYAFCLTSYFAYLLPVVRGYYSGMLFLWAAGLSAAVMGALAVLVHGRKREGRHPWWHILVPGWGVQVVLLGLYALKAIPPVPLSLLSSGIYHDVQVVKGPWGRDYRLLHEGGGWEPWARGDQDFRARPGDRVYFFASIFAPTSFKPQSSGDKGTRLLLRWEYDDPKKGWTEFHTYDGLYLGQGGRDRGFRTFAYLTAPRPGDWRVSLETEDGREVGRLSFTVTPDTSTQEREFKVTAG</sequence>
<protein>
    <recommendedName>
        <fullName evidence="3">DUF2914 domain-containing protein</fullName>
    </recommendedName>
</protein>
<organism evidence="4 5">
    <name type="scientific">Cystobacter fuscus</name>
    <dbReference type="NCBI Taxonomy" id="43"/>
    <lineage>
        <taxon>Bacteria</taxon>
        <taxon>Pseudomonadati</taxon>
        <taxon>Myxococcota</taxon>
        <taxon>Myxococcia</taxon>
        <taxon>Myxococcales</taxon>
        <taxon>Cystobacterineae</taxon>
        <taxon>Archangiaceae</taxon>
        <taxon>Cystobacter</taxon>
    </lineage>
</organism>
<feature type="transmembrane region" description="Helical" evidence="2">
    <location>
        <begin position="202"/>
        <end position="222"/>
    </location>
</feature>
<name>A0A250JD52_9BACT</name>
<evidence type="ECO:0000256" key="1">
    <source>
        <dbReference type="SAM" id="MobiDB-lite"/>
    </source>
</evidence>
<feature type="transmembrane region" description="Helical" evidence="2">
    <location>
        <begin position="234"/>
        <end position="254"/>
    </location>
</feature>
<evidence type="ECO:0000313" key="4">
    <source>
        <dbReference type="EMBL" id="ATB41815.1"/>
    </source>
</evidence>
<evidence type="ECO:0000259" key="3">
    <source>
        <dbReference type="Pfam" id="PF11141"/>
    </source>
</evidence>
<feature type="domain" description="DUF2914" evidence="3">
    <location>
        <begin position="333"/>
        <end position="401"/>
    </location>
</feature>
<dbReference type="InterPro" id="IPR022606">
    <property type="entry name" value="DUF2914"/>
</dbReference>
<evidence type="ECO:0000313" key="5">
    <source>
        <dbReference type="Proteomes" id="UP000217257"/>
    </source>
</evidence>
<feature type="region of interest" description="Disordered" evidence="1">
    <location>
        <begin position="1"/>
        <end position="34"/>
    </location>
</feature>
<feature type="transmembrane region" description="Helical" evidence="2">
    <location>
        <begin position="178"/>
        <end position="196"/>
    </location>
</feature>
<keyword evidence="2" id="KW-0812">Transmembrane</keyword>
<keyword evidence="2" id="KW-0472">Membrane</keyword>
<proteinExistence type="predicted"/>
<feature type="compositionally biased region" description="Basic and acidic residues" evidence="1">
    <location>
        <begin position="1"/>
        <end position="13"/>
    </location>
</feature>
<dbReference type="Proteomes" id="UP000217257">
    <property type="component" value="Chromosome"/>
</dbReference>
<accession>A0A250JD52</accession>
<reference evidence="4 5" key="1">
    <citation type="submission" date="2017-06" db="EMBL/GenBank/DDBJ databases">
        <title>Sequencing and comparative analysis of myxobacterial genomes.</title>
        <authorList>
            <person name="Rupp O."/>
            <person name="Goesmann A."/>
            <person name="Sogaard-Andersen L."/>
        </authorList>
    </citation>
    <scope>NUCLEOTIDE SEQUENCE [LARGE SCALE GENOMIC DNA]</scope>
    <source>
        <strain evidence="4 5">DSM 52655</strain>
    </source>
</reference>
<dbReference type="RefSeq" id="WP_095989465.1">
    <property type="nucleotide sequence ID" value="NZ_CP022098.1"/>
</dbReference>
<dbReference type="KEGG" id="cfus:CYFUS_007285"/>
<dbReference type="EMBL" id="CP022098">
    <property type="protein sequence ID" value="ATB41815.1"/>
    <property type="molecule type" value="Genomic_DNA"/>
</dbReference>
<feature type="transmembrane region" description="Helical" evidence="2">
    <location>
        <begin position="148"/>
        <end position="166"/>
    </location>
</feature>
<evidence type="ECO:0000256" key="2">
    <source>
        <dbReference type="SAM" id="Phobius"/>
    </source>
</evidence>
<gene>
    <name evidence="4" type="ORF">CYFUS_007285</name>
</gene>
<dbReference type="Pfam" id="PF11141">
    <property type="entry name" value="DUF2914"/>
    <property type="match status" value="1"/>
</dbReference>
<dbReference type="AlphaFoldDB" id="A0A250JD52"/>